<name>A0A0C2RIV0_9BACL</name>
<accession>A0A0C2RIV0</accession>
<evidence type="ECO:0000313" key="1">
    <source>
        <dbReference type="EMBL" id="KIL50085.1"/>
    </source>
</evidence>
<dbReference type="PATRIC" id="fig|135826.4.peg.1454"/>
<dbReference type="STRING" id="135826.KP77_14600"/>
<organism evidence="1 2">
    <name type="scientific">Jeotgalibacillus alimentarius</name>
    <dbReference type="NCBI Taxonomy" id="135826"/>
    <lineage>
        <taxon>Bacteria</taxon>
        <taxon>Bacillati</taxon>
        <taxon>Bacillota</taxon>
        <taxon>Bacilli</taxon>
        <taxon>Bacillales</taxon>
        <taxon>Caryophanaceae</taxon>
        <taxon>Jeotgalibacillus</taxon>
    </lineage>
</organism>
<dbReference type="AlphaFoldDB" id="A0A0C2RIV0"/>
<sequence length="39" mass="4183">MGPKNGPHPESTACSAVNRLLNKEAETPMSQPLFSLLTD</sequence>
<proteinExistence type="predicted"/>
<reference evidence="1 2" key="1">
    <citation type="submission" date="2015-01" db="EMBL/GenBank/DDBJ databases">
        <title>Genome sequence of Jeotgalibacillus alimentarius.</title>
        <authorList>
            <person name="Goh K.M."/>
            <person name="Chan K.-G."/>
            <person name="Yaakop A.S."/>
            <person name="Ee R."/>
            <person name="Gan H.M."/>
            <person name="Chan C.S."/>
        </authorList>
    </citation>
    <scope>NUCLEOTIDE SEQUENCE [LARGE SCALE GENOMIC DNA]</scope>
    <source>
        <strain evidence="1 2">YKJ-13</strain>
    </source>
</reference>
<keyword evidence="2" id="KW-1185">Reference proteome</keyword>
<dbReference type="EMBL" id="JXRQ01000017">
    <property type="protein sequence ID" value="KIL50085.1"/>
    <property type="molecule type" value="Genomic_DNA"/>
</dbReference>
<protein>
    <submittedName>
        <fullName evidence="1">Uncharacterized protein</fullName>
    </submittedName>
</protein>
<gene>
    <name evidence="1" type="ORF">KP77_14600</name>
</gene>
<dbReference type="Proteomes" id="UP000031950">
    <property type="component" value="Unassembled WGS sequence"/>
</dbReference>
<comment type="caution">
    <text evidence="1">The sequence shown here is derived from an EMBL/GenBank/DDBJ whole genome shotgun (WGS) entry which is preliminary data.</text>
</comment>
<evidence type="ECO:0000313" key="2">
    <source>
        <dbReference type="Proteomes" id="UP000031950"/>
    </source>
</evidence>